<gene>
    <name evidence="2" type="ORF">HYG86_00520</name>
</gene>
<dbReference type="AlphaFoldDB" id="A0A7G9W3U7"/>
<dbReference type="PROSITE" id="PS50800">
    <property type="entry name" value="SAP"/>
    <property type="match status" value="1"/>
</dbReference>
<dbReference type="RefSeq" id="WP_213167034.1">
    <property type="nucleotide sequence ID" value="NZ_CP058559.1"/>
</dbReference>
<name>A0A7G9W3U7_ALKCA</name>
<dbReference type="EMBL" id="CP058559">
    <property type="protein sequence ID" value="QNO13359.1"/>
    <property type="molecule type" value="Genomic_DNA"/>
</dbReference>
<dbReference type="SUPFAM" id="SSF68906">
    <property type="entry name" value="SAP domain"/>
    <property type="match status" value="1"/>
</dbReference>
<proteinExistence type="predicted"/>
<accession>A0A7G9W3U7</accession>
<dbReference type="InterPro" id="IPR003034">
    <property type="entry name" value="SAP_dom"/>
</dbReference>
<dbReference type="SMART" id="SM00513">
    <property type="entry name" value="SAP"/>
    <property type="match status" value="1"/>
</dbReference>
<protein>
    <submittedName>
        <fullName evidence="2">SAP domain-containing protein</fullName>
    </submittedName>
</protein>
<sequence>MGLFDLFKKKKDKKVEEINKKKNTDNIGINIKPTISVKTEVVNTPSEPEVIPVEKRIKGMKPNSAGLYPHETLLLSYAPKYYVEGNSYPGFWWYKYGIKDVDKLLQSLLDRGFLQIGSLRSAIEKETATVLKDILKANDLKVSGKKSELVERLLDEVPEEKLKAAFTKFTYELTDEGKDVLNKEEYIPYIHRTGIEDLDIWSLSKKVQEKPEYPYRDVIWGYLNERSMIHAKNGDFGLYRNSRFTMSEFVKEESKLDNAFSLLSEVIRYDLSGLSNGFSMQFMDIYADSYFPYDSSIITMAPGIISRVADYQEKKGLSDEDLKRKLYEEICKFKLPFSVFTEDECVEIVLMEIQKDEEGLQKLYNKAERRFKKEYGIK</sequence>
<reference evidence="2 3" key="1">
    <citation type="submission" date="2020-07" db="EMBL/GenBank/DDBJ databases">
        <title>Alkalicella. sp. LB2 genome.</title>
        <authorList>
            <person name="Postec A."/>
            <person name="Quemeneur M."/>
        </authorList>
    </citation>
    <scope>NUCLEOTIDE SEQUENCE [LARGE SCALE GENOMIC DNA]</scope>
    <source>
        <strain evidence="2 3">LB2</strain>
    </source>
</reference>
<evidence type="ECO:0000313" key="3">
    <source>
        <dbReference type="Proteomes" id="UP000516160"/>
    </source>
</evidence>
<dbReference type="Gene3D" id="1.10.720.30">
    <property type="entry name" value="SAP domain"/>
    <property type="match status" value="1"/>
</dbReference>
<dbReference type="Pfam" id="PF02037">
    <property type="entry name" value="SAP"/>
    <property type="match status" value="1"/>
</dbReference>
<dbReference type="KEGG" id="acae:HYG86_00520"/>
<dbReference type="InterPro" id="IPR036361">
    <property type="entry name" value="SAP_dom_sf"/>
</dbReference>
<feature type="domain" description="SAP" evidence="1">
    <location>
        <begin position="123"/>
        <end position="157"/>
    </location>
</feature>
<organism evidence="2 3">
    <name type="scientific">Alkalicella caledoniensis</name>
    <dbReference type="NCBI Taxonomy" id="2731377"/>
    <lineage>
        <taxon>Bacteria</taxon>
        <taxon>Bacillati</taxon>
        <taxon>Bacillota</taxon>
        <taxon>Clostridia</taxon>
        <taxon>Eubacteriales</taxon>
        <taxon>Proteinivoracaceae</taxon>
        <taxon>Alkalicella</taxon>
    </lineage>
</organism>
<evidence type="ECO:0000313" key="2">
    <source>
        <dbReference type="EMBL" id="QNO13359.1"/>
    </source>
</evidence>
<keyword evidence="3" id="KW-1185">Reference proteome</keyword>
<evidence type="ECO:0000259" key="1">
    <source>
        <dbReference type="PROSITE" id="PS50800"/>
    </source>
</evidence>
<dbReference type="Proteomes" id="UP000516160">
    <property type="component" value="Chromosome"/>
</dbReference>